<organism evidence="7 8">
    <name type="scientific">Triparma verrucosa</name>
    <dbReference type="NCBI Taxonomy" id="1606542"/>
    <lineage>
        <taxon>Eukaryota</taxon>
        <taxon>Sar</taxon>
        <taxon>Stramenopiles</taxon>
        <taxon>Ochrophyta</taxon>
        <taxon>Bolidophyceae</taxon>
        <taxon>Parmales</taxon>
        <taxon>Triparmaceae</taxon>
        <taxon>Triparma</taxon>
    </lineage>
</organism>
<evidence type="ECO:0000256" key="4">
    <source>
        <dbReference type="ARBA" id="ARBA00039854"/>
    </source>
</evidence>
<keyword evidence="3" id="KW-0968">Cytoplasmic vesicle</keyword>
<dbReference type="PANTHER" id="PTHR46511">
    <property type="entry name" value="MORN REPEAT-CONTAINING PROTEIN 3"/>
    <property type="match status" value="1"/>
</dbReference>
<keyword evidence="8" id="KW-1185">Reference proteome</keyword>
<evidence type="ECO:0000256" key="5">
    <source>
        <dbReference type="ARBA" id="ARBA00045851"/>
    </source>
</evidence>
<dbReference type="PANTHER" id="PTHR46511:SF1">
    <property type="entry name" value="MORN REPEAT-CONTAINING PROTEIN 3"/>
    <property type="match status" value="1"/>
</dbReference>
<dbReference type="AlphaFoldDB" id="A0A9W6Z846"/>
<evidence type="ECO:0000256" key="3">
    <source>
        <dbReference type="ARBA" id="ARBA00023329"/>
    </source>
</evidence>
<dbReference type="Gene3D" id="3.30.70.330">
    <property type="match status" value="1"/>
</dbReference>
<dbReference type="SUPFAM" id="SSF54928">
    <property type="entry name" value="RNA-binding domain, RBD"/>
    <property type="match status" value="1"/>
</dbReference>
<evidence type="ECO:0000256" key="1">
    <source>
        <dbReference type="ARBA" id="ARBA00004218"/>
    </source>
</evidence>
<dbReference type="InterPro" id="IPR003409">
    <property type="entry name" value="MORN"/>
</dbReference>
<name>A0A9W6Z846_9STRA</name>
<dbReference type="InterPro" id="IPR035979">
    <property type="entry name" value="RBD_domain_sf"/>
</dbReference>
<evidence type="ECO:0000256" key="2">
    <source>
        <dbReference type="ARBA" id="ARBA00022737"/>
    </source>
</evidence>
<gene>
    <name evidence="7" type="ORF">TrVE_jg10043</name>
</gene>
<dbReference type="SMART" id="SM00698">
    <property type="entry name" value="MORN"/>
    <property type="match status" value="3"/>
</dbReference>
<feature type="region of interest" description="Disordered" evidence="6">
    <location>
        <begin position="62"/>
        <end position="83"/>
    </location>
</feature>
<evidence type="ECO:0000313" key="8">
    <source>
        <dbReference type="Proteomes" id="UP001165160"/>
    </source>
</evidence>
<comment type="caution">
    <text evidence="7">The sequence shown here is derived from an EMBL/GenBank/DDBJ whole genome shotgun (WGS) entry which is preliminary data.</text>
</comment>
<dbReference type="InterPro" id="IPR012677">
    <property type="entry name" value="Nucleotide-bd_a/b_plait_sf"/>
</dbReference>
<reference evidence="8" key="1">
    <citation type="journal article" date="2023" name="Commun. Biol.">
        <title>Genome analysis of Parmales, the sister group of diatoms, reveals the evolutionary specialization of diatoms from phago-mixotrophs to photoautotrophs.</title>
        <authorList>
            <person name="Ban H."/>
            <person name="Sato S."/>
            <person name="Yoshikawa S."/>
            <person name="Yamada K."/>
            <person name="Nakamura Y."/>
            <person name="Ichinomiya M."/>
            <person name="Sato N."/>
            <person name="Blanc-Mathieu R."/>
            <person name="Endo H."/>
            <person name="Kuwata A."/>
            <person name="Ogata H."/>
        </authorList>
    </citation>
    <scope>NUCLEOTIDE SEQUENCE [LARGE SCALE GENOMIC DNA]</scope>
    <source>
        <strain evidence="8">NIES 3699</strain>
    </source>
</reference>
<dbReference type="Proteomes" id="UP001165160">
    <property type="component" value="Unassembled WGS sequence"/>
</dbReference>
<feature type="compositionally biased region" description="Low complexity" evidence="6">
    <location>
        <begin position="62"/>
        <end position="74"/>
    </location>
</feature>
<comment type="function">
    <text evidence="5">Assembles a suppression complex (suppresome) by tethering SIRT1 and MDM2 to regulate composite modifications of p53/TP53. Confers both deacetylation-mediated functional inactivation, by SIRT1, and ubiquitination-dependent degradation, by MDM2, of p53/TP53, promoting a proliferative and cell survival behaviors. May play a role in the regulation of spermatogenesis.</text>
</comment>
<evidence type="ECO:0000313" key="7">
    <source>
        <dbReference type="EMBL" id="GMH47271.1"/>
    </source>
</evidence>
<sequence length="325" mass="35978">MESFARFTRISSRKSPPLITGLVAGRSPPFARVFTRASSSSSFSDYLFKCGIIVYHFERGVSSPSSPTVVPGSKSGDRSPSTENVGGLYIGSVLSENGLPTSPPVPEGFGRMQWDNDVTYEGEWRSGLHHGEGSKIHRNRGGYSGSWNMGQRCGRGSALYGGKWGYDRWEGNFVNDLEVGEGTLFLLDGTEKNLQYEAGDLVGDVPCNEEYEKSVFFRRLNEDTTDDTIITLLSEFGPLDYCYIARDAQGVSNKIGRAKFRPVSNPANDKHLNKTERILSARQRAIDNARAAVEGLDKANIDSSEIRVHLARKADMKEFVRYGDY</sequence>
<accession>A0A9W6Z846</accession>
<dbReference type="SUPFAM" id="SSF82185">
    <property type="entry name" value="Histone H3 K4-specific methyltransferase SET7/9 N-terminal domain"/>
    <property type="match status" value="1"/>
</dbReference>
<comment type="subcellular location">
    <subcellularLocation>
        <location evidence="1">Cytoplasmic vesicle</location>
        <location evidence="1">Secretory vesicle</location>
        <location evidence="1">Acrosome</location>
    </subcellularLocation>
</comment>
<dbReference type="CDD" id="cd00590">
    <property type="entry name" value="RRM_SF"/>
    <property type="match status" value="1"/>
</dbReference>
<protein>
    <recommendedName>
        <fullName evidence="4">MORN repeat-containing protein 3</fullName>
    </recommendedName>
</protein>
<evidence type="ECO:0000256" key="6">
    <source>
        <dbReference type="SAM" id="MobiDB-lite"/>
    </source>
</evidence>
<dbReference type="EMBL" id="BRXX01000575">
    <property type="protein sequence ID" value="GMH47271.1"/>
    <property type="molecule type" value="Genomic_DNA"/>
</dbReference>
<dbReference type="InterPro" id="IPR052472">
    <property type="entry name" value="MORN3"/>
</dbReference>
<proteinExistence type="predicted"/>
<keyword evidence="2" id="KW-0677">Repeat</keyword>
<dbReference type="Gene3D" id="2.20.110.10">
    <property type="entry name" value="Histone H3 K4-specific methyltransferase SET7/9 N-terminal domain"/>
    <property type="match status" value="1"/>
</dbReference>
<dbReference type="GO" id="GO:0003676">
    <property type="term" value="F:nucleic acid binding"/>
    <property type="evidence" value="ECO:0007669"/>
    <property type="project" value="InterPro"/>
</dbReference>
<dbReference type="Pfam" id="PF02493">
    <property type="entry name" value="MORN"/>
    <property type="match status" value="3"/>
</dbReference>
<dbReference type="GO" id="GO:0001669">
    <property type="term" value="C:acrosomal vesicle"/>
    <property type="evidence" value="ECO:0007669"/>
    <property type="project" value="UniProtKB-SubCell"/>
</dbReference>